<dbReference type="EMBL" id="JAROKS010000006">
    <property type="protein sequence ID" value="KAK1802667.1"/>
    <property type="molecule type" value="Genomic_DNA"/>
</dbReference>
<keyword evidence="4" id="KW-1185">Reference proteome</keyword>
<reference evidence="3" key="1">
    <citation type="submission" date="2023-03" db="EMBL/GenBank/DDBJ databases">
        <title>Electrophorus voltai genome.</title>
        <authorList>
            <person name="Bian C."/>
        </authorList>
    </citation>
    <scope>NUCLEOTIDE SEQUENCE</scope>
    <source>
        <strain evidence="3">CB-2022</strain>
        <tissue evidence="3">Muscle</tissue>
    </source>
</reference>
<gene>
    <name evidence="3" type="ORF">P4O66_004302</name>
</gene>
<keyword evidence="2" id="KW-0677">Repeat</keyword>
<evidence type="ECO:0000313" key="3">
    <source>
        <dbReference type="EMBL" id="KAK1802667.1"/>
    </source>
</evidence>
<name>A0AAD9E588_9TELE</name>
<evidence type="ECO:0000313" key="4">
    <source>
        <dbReference type="Proteomes" id="UP001239994"/>
    </source>
</evidence>
<dbReference type="PANTHER" id="PTHR24106">
    <property type="entry name" value="NACHT, LRR AND CARD DOMAINS-CONTAINING"/>
    <property type="match status" value="1"/>
</dbReference>
<protein>
    <submittedName>
        <fullName evidence="3">Uncharacterized protein</fullName>
    </submittedName>
</protein>
<dbReference type="Gene3D" id="3.80.10.10">
    <property type="entry name" value="Ribonuclease Inhibitor"/>
    <property type="match status" value="1"/>
</dbReference>
<evidence type="ECO:0000256" key="1">
    <source>
        <dbReference type="ARBA" id="ARBA00022614"/>
    </source>
</evidence>
<evidence type="ECO:0000256" key="2">
    <source>
        <dbReference type="ARBA" id="ARBA00022737"/>
    </source>
</evidence>
<accession>A0AAD9E588</accession>
<comment type="caution">
    <text evidence="3">The sequence shown here is derived from an EMBL/GenBank/DDBJ whole genome shotgun (WGS) entry which is preliminary data.</text>
</comment>
<dbReference type="SUPFAM" id="SSF52047">
    <property type="entry name" value="RNI-like"/>
    <property type="match status" value="1"/>
</dbReference>
<dbReference type="InterPro" id="IPR051261">
    <property type="entry name" value="NLR"/>
</dbReference>
<organism evidence="3 4">
    <name type="scientific">Electrophorus voltai</name>
    <dbReference type="NCBI Taxonomy" id="2609070"/>
    <lineage>
        <taxon>Eukaryota</taxon>
        <taxon>Metazoa</taxon>
        <taxon>Chordata</taxon>
        <taxon>Craniata</taxon>
        <taxon>Vertebrata</taxon>
        <taxon>Euteleostomi</taxon>
        <taxon>Actinopterygii</taxon>
        <taxon>Neopterygii</taxon>
        <taxon>Teleostei</taxon>
        <taxon>Ostariophysi</taxon>
        <taxon>Gymnotiformes</taxon>
        <taxon>Gymnotoidei</taxon>
        <taxon>Gymnotidae</taxon>
        <taxon>Electrophorus</taxon>
    </lineage>
</organism>
<dbReference type="Proteomes" id="UP001239994">
    <property type="component" value="Unassembled WGS sequence"/>
</dbReference>
<dbReference type="AlphaFoldDB" id="A0AAD9E588"/>
<sequence>MKFPAAPESTRAKAHSTRPLHDIWTGILNMGQEEEQLTLLLPPPLRCTLAASSCLGSSGVSVHKHVNLQKQISPAQCSAVAYLRLQSQYVRNEWNLNKYDTSEEGYRRLISAVTNCRKARLTGCLVTEEGCSSLVSALRSNYSHLKELDLTYNHPGESGWVELCRPEGEATVFLPDWLARAPHHDDHDAFDTVNLNILLSVLSWYGWLCMVSSLSGGMVLSDACELTLDPNTAHTDLALFERNRKSSDSDTTDFSRTRVRPSLILASLHGITTEEGPAGYYRDQPTYKDRYSEVESTESCMDLTEGYAEYGK</sequence>
<keyword evidence="1" id="KW-0433">Leucine-rich repeat</keyword>
<dbReference type="InterPro" id="IPR032675">
    <property type="entry name" value="LRR_dom_sf"/>
</dbReference>
<proteinExistence type="predicted"/>